<dbReference type="AlphaFoldDB" id="S8FFJ0"/>
<reference evidence="1 2" key="1">
    <citation type="journal article" date="2012" name="Science">
        <title>The Paleozoic origin of enzymatic lignin decomposition reconstructed from 31 fungal genomes.</title>
        <authorList>
            <person name="Floudas D."/>
            <person name="Binder M."/>
            <person name="Riley R."/>
            <person name="Barry K."/>
            <person name="Blanchette R.A."/>
            <person name="Henrissat B."/>
            <person name="Martinez A.T."/>
            <person name="Otillar R."/>
            <person name="Spatafora J.W."/>
            <person name="Yadav J.S."/>
            <person name="Aerts A."/>
            <person name="Benoit I."/>
            <person name="Boyd A."/>
            <person name="Carlson A."/>
            <person name="Copeland A."/>
            <person name="Coutinho P.M."/>
            <person name="de Vries R.P."/>
            <person name="Ferreira P."/>
            <person name="Findley K."/>
            <person name="Foster B."/>
            <person name="Gaskell J."/>
            <person name="Glotzer D."/>
            <person name="Gorecki P."/>
            <person name="Heitman J."/>
            <person name="Hesse C."/>
            <person name="Hori C."/>
            <person name="Igarashi K."/>
            <person name="Jurgens J.A."/>
            <person name="Kallen N."/>
            <person name="Kersten P."/>
            <person name="Kohler A."/>
            <person name="Kuees U."/>
            <person name="Kumar T.K.A."/>
            <person name="Kuo A."/>
            <person name="LaButti K."/>
            <person name="Larrondo L.F."/>
            <person name="Lindquist E."/>
            <person name="Ling A."/>
            <person name="Lombard V."/>
            <person name="Lucas S."/>
            <person name="Lundell T."/>
            <person name="Martin R."/>
            <person name="McLaughlin D.J."/>
            <person name="Morgenstern I."/>
            <person name="Morin E."/>
            <person name="Murat C."/>
            <person name="Nagy L.G."/>
            <person name="Nolan M."/>
            <person name="Ohm R.A."/>
            <person name="Patyshakuliyeva A."/>
            <person name="Rokas A."/>
            <person name="Ruiz-Duenas F.J."/>
            <person name="Sabat G."/>
            <person name="Salamov A."/>
            <person name="Samejima M."/>
            <person name="Schmutz J."/>
            <person name="Slot J.C."/>
            <person name="St John F."/>
            <person name="Stenlid J."/>
            <person name="Sun H."/>
            <person name="Sun S."/>
            <person name="Syed K."/>
            <person name="Tsang A."/>
            <person name="Wiebenga A."/>
            <person name="Young D."/>
            <person name="Pisabarro A."/>
            <person name="Eastwood D.C."/>
            <person name="Martin F."/>
            <person name="Cullen D."/>
            <person name="Grigoriev I.V."/>
            <person name="Hibbett D.S."/>
        </authorList>
    </citation>
    <scope>NUCLEOTIDE SEQUENCE</scope>
    <source>
        <strain evidence="2">FP-58527</strain>
    </source>
</reference>
<organism evidence="1 2">
    <name type="scientific">Fomitopsis schrenkii</name>
    <name type="common">Brown rot fungus</name>
    <dbReference type="NCBI Taxonomy" id="2126942"/>
    <lineage>
        <taxon>Eukaryota</taxon>
        <taxon>Fungi</taxon>
        <taxon>Dikarya</taxon>
        <taxon>Basidiomycota</taxon>
        <taxon>Agaricomycotina</taxon>
        <taxon>Agaricomycetes</taxon>
        <taxon>Polyporales</taxon>
        <taxon>Fomitopsis</taxon>
    </lineage>
</organism>
<feature type="non-terminal residue" evidence="1">
    <location>
        <position position="1"/>
    </location>
</feature>
<dbReference type="InParanoid" id="S8FFJ0"/>
<evidence type="ECO:0000313" key="2">
    <source>
        <dbReference type="Proteomes" id="UP000015241"/>
    </source>
</evidence>
<dbReference type="Proteomes" id="UP000015241">
    <property type="component" value="Unassembled WGS sequence"/>
</dbReference>
<dbReference type="OrthoDB" id="2801656at2759"/>
<dbReference type="HOGENOM" id="CLU_2312762_0_0_1"/>
<evidence type="ECO:0000313" key="1">
    <source>
        <dbReference type="EMBL" id="EPS97164.1"/>
    </source>
</evidence>
<keyword evidence="2" id="KW-1185">Reference proteome</keyword>
<name>S8FFJ0_FOMSC</name>
<sequence>GQAATITDLQALYGLKIVNDSGFDLFPYLFYFDPEDYSIATWYKPECPSSAPPLHAYKSLTTNYGPRETGKELVQLSLPPGRDLDTGFVRLFVSTSYVDM</sequence>
<proteinExistence type="predicted"/>
<accession>S8FFJ0</accession>
<feature type="non-terminal residue" evidence="1">
    <location>
        <position position="100"/>
    </location>
</feature>
<protein>
    <submittedName>
        <fullName evidence="1">Uncharacterized protein</fullName>
    </submittedName>
</protein>
<gene>
    <name evidence="1" type="ORF">FOMPIDRAFT_1084745</name>
</gene>
<dbReference type="EMBL" id="KE504178">
    <property type="protein sequence ID" value="EPS97164.1"/>
    <property type="molecule type" value="Genomic_DNA"/>
</dbReference>